<reference evidence="2 3" key="1">
    <citation type="submission" date="2020-10" db="EMBL/GenBank/DDBJ databases">
        <title>Bacillus sp. HD4P25, an endophyte from a halophyte.</title>
        <authorList>
            <person name="Sun J.-Q."/>
        </authorList>
    </citation>
    <scope>NUCLEOTIDE SEQUENCE [LARGE SCALE GENOMIC DNA]</scope>
    <source>
        <strain evidence="2 3">YIM 93174</strain>
    </source>
</reference>
<evidence type="ECO:0000313" key="2">
    <source>
        <dbReference type="EMBL" id="MBE4907089.1"/>
    </source>
</evidence>
<name>A0ABR9QF09_9BACI</name>
<dbReference type="Proteomes" id="UP001516662">
    <property type="component" value="Unassembled WGS sequence"/>
</dbReference>
<organism evidence="2 3">
    <name type="scientific">Litchfieldia luteola</name>
    <dbReference type="NCBI Taxonomy" id="682179"/>
    <lineage>
        <taxon>Bacteria</taxon>
        <taxon>Bacillati</taxon>
        <taxon>Bacillota</taxon>
        <taxon>Bacilli</taxon>
        <taxon>Bacillales</taxon>
        <taxon>Bacillaceae</taxon>
        <taxon>Litchfieldia</taxon>
    </lineage>
</organism>
<evidence type="ECO:0000256" key="1">
    <source>
        <dbReference type="SAM" id="MobiDB-lite"/>
    </source>
</evidence>
<sequence>MGHFNDTQKELDENNEHNTSQEETTQVKTTLSFHPEWDLPASEKYVYQFKHQKLEPLQPNQISVSGINLIEYDEGFVVTAFLRNTLPKGIEFETIDLLVIDNEGNALARKTFEMDLLGEIPSMGCRPWRFLFQNENKLIDGPLPQDGDWNLAFELKQSAPMKLTLDLEESWKNSLAEDKVQQLREMVEKLPALKPGEVNFMGIQATKNESGELLTTILIRNASNQNINLEQVPLVIEDATNSVVAKGLFKLENFEVKANTCKPWTFIFPASLQTEDEMDLSRWKAYVPQQ</sequence>
<dbReference type="EMBL" id="JADCLJ010000007">
    <property type="protein sequence ID" value="MBE4907089.1"/>
    <property type="molecule type" value="Genomic_DNA"/>
</dbReference>
<proteinExistence type="predicted"/>
<comment type="caution">
    <text evidence="2">The sequence shown here is derived from an EMBL/GenBank/DDBJ whole genome shotgun (WGS) entry which is preliminary data.</text>
</comment>
<feature type="region of interest" description="Disordered" evidence="1">
    <location>
        <begin position="1"/>
        <end position="28"/>
    </location>
</feature>
<feature type="compositionally biased region" description="Basic and acidic residues" evidence="1">
    <location>
        <begin position="1"/>
        <end position="20"/>
    </location>
</feature>
<protein>
    <submittedName>
        <fullName evidence="2">Accessory Sec system S-layer assembly protein</fullName>
    </submittedName>
</protein>
<evidence type="ECO:0000313" key="3">
    <source>
        <dbReference type="Proteomes" id="UP001516662"/>
    </source>
</evidence>
<dbReference type="NCBIfam" id="TIGR04399">
    <property type="entry name" value="acc_Sec_SLAP"/>
    <property type="match status" value="1"/>
</dbReference>
<dbReference type="InterPro" id="IPR030910">
    <property type="entry name" value="SLAP_dom"/>
</dbReference>
<dbReference type="RefSeq" id="WP_193534565.1">
    <property type="nucleotide sequence ID" value="NZ_JADCLJ010000007.1"/>
</dbReference>
<keyword evidence="3" id="KW-1185">Reference proteome</keyword>
<gene>
    <name evidence="2" type="ORF">IMZ08_03330</name>
</gene>
<dbReference type="NCBIfam" id="TIGR04398">
    <property type="entry name" value="SLAP_DUP"/>
    <property type="match status" value="2"/>
</dbReference>
<dbReference type="InterPro" id="IPR030911">
    <property type="entry name" value="Sec_acc_SLAP"/>
</dbReference>
<accession>A0ABR9QF09</accession>